<evidence type="ECO:0000256" key="4">
    <source>
        <dbReference type="ARBA" id="ARBA00023125"/>
    </source>
</evidence>
<dbReference type="PROSITE" id="PS00463">
    <property type="entry name" value="ZN2_CY6_FUNGAL_1"/>
    <property type="match status" value="1"/>
</dbReference>
<proteinExistence type="predicted"/>
<gene>
    <name evidence="9" type="ORF">B0T24DRAFT_196851</name>
</gene>
<dbReference type="EMBL" id="JAULSN010000002">
    <property type="protein sequence ID" value="KAK3380548.1"/>
    <property type="molecule type" value="Genomic_DNA"/>
</dbReference>
<keyword evidence="2" id="KW-0479">Metal-binding</keyword>
<protein>
    <recommendedName>
        <fullName evidence="8">Zn(2)-C6 fungal-type domain-containing protein</fullName>
    </recommendedName>
</protein>
<evidence type="ECO:0000313" key="10">
    <source>
        <dbReference type="Proteomes" id="UP001287356"/>
    </source>
</evidence>
<reference evidence="9" key="1">
    <citation type="journal article" date="2023" name="Mol. Phylogenet. Evol.">
        <title>Genome-scale phylogeny and comparative genomics of the fungal order Sordariales.</title>
        <authorList>
            <person name="Hensen N."/>
            <person name="Bonometti L."/>
            <person name="Westerberg I."/>
            <person name="Brannstrom I.O."/>
            <person name="Guillou S."/>
            <person name="Cros-Aarteil S."/>
            <person name="Calhoun S."/>
            <person name="Haridas S."/>
            <person name="Kuo A."/>
            <person name="Mondo S."/>
            <person name="Pangilinan J."/>
            <person name="Riley R."/>
            <person name="LaButti K."/>
            <person name="Andreopoulos B."/>
            <person name="Lipzen A."/>
            <person name="Chen C."/>
            <person name="Yan M."/>
            <person name="Daum C."/>
            <person name="Ng V."/>
            <person name="Clum A."/>
            <person name="Steindorff A."/>
            <person name="Ohm R.A."/>
            <person name="Martin F."/>
            <person name="Silar P."/>
            <person name="Natvig D.O."/>
            <person name="Lalanne C."/>
            <person name="Gautier V."/>
            <person name="Ament-Velasquez S.L."/>
            <person name="Kruys A."/>
            <person name="Hutchinson M.I."/>
            <person name="Powell A.J."/>
            <person name="Barry K."/>
            <person name="Miller A.N."/>
            <person name="Grigoriev I.V."/>
            <person name="Debuchy R."/>
            <person name="Gladieux P."/>
            <person name="Hiltunen Thoren M."/>
            <person name="Johannesson H."/>
        </authorList>
    </citation>
    <scope>NUCLEOTIDE SEQUENCE</scope>
    <source>
        <strain evidence="9">CBS 958.72</strain>
    </source>
</reference>
<keyword evidence="4" id="KW-0238">DNA-binding</keyword>
<evidence type="ECO:0000259" key="8">
    <source>
        <dbReference type="PROSITE" id="PS50048"/>
    </source>
</evidence>
<dbReference type="InterPro" id="IPR036864">
    <property type="entry name" value="Zn2-C6_fun-type_DNA-bd_sf"/>
</dbReference>
<dbReference type="GO" id="GO:0008270">
    <property type="term" value="F:zinc ion binding"/>
    <property type="evidence" value="ECO:0007669"/>
    <property type="project" value="InterPro"/>
</dbReference>
<dbReference type="GO" id="GO:0000981">
    <property type="term" value="F:DNA-binding transcription factor activity, RNA polymerase II-specific"/>
    <property type="evidence" value="ECO:0007669"/>
    <property type="project" value="InterPro"/>
</dbReference>
<feature type="domain" description="Zn(2)-C6 fungal-type" evidence="8">
    <location>
        <begin position="31"/>
        <end position="61"/>
    </location>
</feature>
<evidence type="ECO:0000256" key="7">
    <source>
        <dbReference type="SAM" id="MobiDB-lite"/>
    </source>
</evidence>
<dbReference type="GO" id="GO:0003677">
    <property type="term" value="F:DNA binding"/>
    <property type="evidence" value="ECO:0007669"/>
    <property type="project" value="UniProtKB-KW"/>
</dbReference>
<evidence type="ECO:0000256" key="2">
    <source>
        <dbReference type="ARBA" id="ARBA00022723"/>
    </source>
</evidence>
<feature type="compositionally biased region" description="Low complexity" evidence="7">
    <location>
        <begin position="97"/>
        <end position="115"/>
    </location>
</feature>
<keyword evidence="10" id="KW-1185">Reference proteome</keyword>
<dbReference type="CDD" id="cd00067">
    <property type="entry name" value="GAL4"/>
    <property type="match status" value="1"/>
</dbReference>
<reference evidence="9" key="2">
    <citation type="submission" date="2023-06" db="EMBL/GenBank/DDBJ databases">
        <authorList>
            <consortium name="Lawrence Berkeley National Laboratory"/>
            <person name="Haridas S."/>
            <person name="Hensen N."/>
            <person name="Bonometti L."/>
            <person name="Westerberg I."/>
            <person name="Brannstrom I.O."/>
            <person name="Guillou S."/>
            <person name="Cros-Aarteil S."/>
            <person name="Calhoun S."/>
            <person name="Kuo A."/>
            <person name="Mondo S."/>
            <person name="Pangilinan J."/>
            <person name="Riley R."/>
            <person name="Labutti K."/>
            <person name="Andreopoulos B."/>
            <person name="Lipzen A."/>
            <person name="Chen C."/>
            <person name="Yanf M."/>
            <person name="Daum C."/>
            <person name="Ng V."/>
            <person name="Clum A."/>
            <person name="Steindorff A."/>
            <person name="Ohm R."/>
            <person name="Martin F."/>
            <person name="Silar P."/>
            <person name="Natvig D."/>
            <person name="Lalanne C."/>
            <person name="Gautier V."/>
            <person name="Ament-Velasquez S.L."/>
            <person name="Kruys A."/>
            <person name="Hutchinson M.I."/>
            <person name="Powell A.J."/>
            <person name="Barry K."/>
            <person name="Miller A.N."/>
            <person name="Grigoriev I.V."/>
            <person name="Debuchy R."/>
            <person name="Gladieux P."/>
            <person name="Thoren M.H."/>
            <person name="Johannesson H."/>
        </authorList>
    </citation>
    <scope>NUCLEOTIDE SEQUENCE</scope>
    <source>
        <strain evidence="9">CBS 958.72</strain>
    </source>
</reference>
<evidence type="ECO:0000313" key="9">
    <source>
        <dbReference type="EMBL" id="KAK3380548.1"/>
    </source>
</evidence>
<sequence>MARSQDAAMDSAVQPREPRAGRHPGLGRRKACDLCHLKKIKCDAERPTCSHCSIYKRECMWTPGLQRKPRSTVSPPIRNNEELEYRLALLETKLANASQQPQPQNPNNINSNNNNKKNDPTTASTQAWAAQVDMSGDSSFFPRMPETTDIDLHSLDLPQTDIELGATLDLPPLVDVLPLVDDYFANFNHIVPLFLHAKFMDMLHEYYSQPLLRNETSWAVINVVLALSIRHRDPNLPSLTVDGTNEIHFFNRCLGNAQSAMNTLVMWDQDLKGIQVVLGLVILFLGTAHPHPSSVLIATAVKLVHKLRLHTKVGKEHMSPDDLLESNRVFWITYVLDKDVTMRAREPYLLQDYDFDCDLPSLAADRVGAIPTLGHIGSDSGVGSSNSSVNSNSGNIAPPGATTWFNLFRCRIQLAQIQGQVYDWVYSVRAERMTADERQAYRDRLSGALLAWKHAIPDDLQPERLFPAARGDHATLRHLTTMHFAYYHCMFMTHQVDSHDRNWVKKLTDYSRMYAAGAPGDFDQGILGSDNDGPGGGGEKLVSPLPASWALVVDSARRCMELFRLLDQADTAVMWGVICTYLSTLVVLLAHKVTVLERGPDALTASDDLFIEEGITFIKRMLTQTDDFRLKRLDQACTSLQSRGMVAAQAVTSALATRPGR</sequence>
<dbReference type="PROSITE" id="PS50048">
    <property type="entry name" value="ZN2_CY6_FUNGAL_2"/>
    <property type="match status" value="1"/>
</dbReference>
<dbReference type="GO" id="GO:0006351">
    <property type="term" value="P:DNA-templated transcription"/>
    <property type="evidence" value="ECO:0007669"/>
    <property type="project" value="InterPro"/>
</dbReference>
<feature type="region of interest" description="Disordered" evidence="7">
    <location>
        <begin position="1"/>
        <end position="28"/>
    </location>
</feature>
<dbReference type="PANTHER" id="PTHR46910:SF37">
    <property type="entry name" value="ZN(II)2CYS6 TRANSCRIPTION FACTOR (EUROFUNG)"/>
    <property type="match status" value="1"/>
</dbReference>
<evidence type="ECO:0000256" key="1">
    <source>
        <dbReference type="ARBA" id="ARBA00004123"/>
    </source>
</evidence>
<name>A0AAE0NFI1_9PEZI</name>
<feature type="region of interest" description="Disordered" evidence="7">
    <location>
        <begin position="97"/>
        <end position="126"/>
    </location>
</feature>
<comment type="caution">
    <text evidence="9">The sequence shown here is derived from an EMBL/GenBank/DDBJ whole genome shotgun (WGS) entry which is preliminary data.</text>
</comment>
<dbReference type="Pfam" id="PF04082">
    <property type="entry name" value="Fungal_trans"/>
    <property type="match status" value="1"/>
</dbReference>
<dbReference type="Gene3D" id="4.10.240.10">
    <property type="entry name" value="Zn(2)-C6 fungal-type DNA-binding domain"/>
    <property type="match status" value="1"/>
</dbReference>
<dbReference type="SMART" id="SM00066">
    <property type="entry name" value="GAL4"/>
    <property type="match status" value="1"/>
</dbReference>
<dbReference type="GO" id="GO:0005634">
    <property type="term" value="C:nucleus"/>
    <property type="evidence" value="ECO:0007669"/>
    <property type="project" value="UniProtKB-SubCell"/>
</dbReference>
<dbReference type="SMART" id="SM00906">
    <property type="entry name" value="Fungal_trans"/>
    <property type="match status" value="1"/>
</dbReference>
<dbReference type="SUPFAM" id="SSF57701">
    <property type="entry name" value="Zn2/Cys6 DNA-binding domain"/>
    <property type="match status" value="1"/>
</dbReference>
<dbReference type="AlphaFoldDB" id="A0AAE0NFI1"/>
<organism evidence="9 10">
    <name type="scientific">Lasiosphaeria ovina</name>
    <dbReference type="NCBI Taxonomy" id="92902"/>
    <lineage>
        <taxon>Eukaryota</taxon>
        <taxon>Fungi</taxon>
        <taxon>Dikarya</taxon>
        <taxon>Ascomycota</taxon>
        <taxon>Pezizomycotina</taxon>
        <taxon>Sordariomycetes</taxon>
        <taxon>Sordariomycetidae</taxon>
        <taxon>Sordariales</taxon>
        <taxon>Lasiosphaeriaceae</taxon>
        <taxon>Lasiosphaeria</taxon>
    </lineage>
</organism>
<evidence type="ECO:0000256" key="5">
    <source>
        <dbReference type="ARBA" id="ARBA00023163"/>
    </source>
</evidence>
<dbReference type="InterPro" id="IPR007219">
    <property type="entry name" value="XnlR_reg_dom"/>
</dbReference>
<keyword evidence="3" id="KW-0805">Transcription regulation</keyword>
<dbReference type="CDD" id="cd12148">
    <property type="entry name" value="fungal_TF_MHR"/>
    <property type="match status" value="1"/>
</dbReference>
<comment type="subcellular location">
    <subcellularLocation>
        <location evidence="1">Nucleus</location>
    </subcellularLocation>
</comment>
<evidence type="ECO:0000256" key="3">
    <source>
        <dbReference type="ARBA" id="ARBA00023015"/>
    </source>
</evidence>
<dbReference type="PANTHER" id="PTHR46910">
    <property type="entry name" value="TRANSCRIPTION FACTOR PDR1"/>
    <property type="match status" value="1"/>
</dbReference>
<evidence type="ECO:0000256" key="6">
    <source>
        <dbReference type="ARBA" id="ARBA00023242"/>
    </source>
</evidence>
<dbReference type="Proteomes" id="UP001287356">
    <property type="component" value="Unassembled WGS sequence"/>
</dbReference>
<keyword evidence="5" id="KW-0804">Transcription</keyword>
<keyword evidence="6" id="KW-0539">Nucleus</keyword>
<accession>A0AAE0NFI1</accession>
<dbReference type="InterPro" id="IPR050987">
    <property type="entry name" value="AtrR-like"/>
</dbReference>
<dbReference type="InterPro" id="IPR001138">
    <property type="entry name" value="Zn2Cys6_DnaBD"/>
</dbReference>
<dbReference type="Pfam" id="PF00172">
    <property type="entry name" value="Zn_clus"/>
    <property type="match status" value="1"/>
</dbReference>